<organism evidence="1 2">
    <name type="scientific">Lepidopterella palustris CBS 459.81</name>
    <dbReference type="NCBI Taxonomy" id="1314670"/>
    <lineage>
        <taxon>Eukaryota</taxon>
        <taxon>Fungi</taxon>
        <taxon>Dikarya</taxon>
        <taxon>Ascomycota</taxon>
        <taxon>Pezizomycotina</taxon>
        <taxon>Dothideomycetes</taxon>
        <taxon>Pleosporomycetidae</taxon>
        <taxon>Mytilinidiales</taxon>
        <taxon>Argynnaceae</taxon>
        <taxon>Lepidopterella</taxon>
    </lineage>
</organism>
<evidence type="ECO:0000313" key="2">
    <source>
        <dbReference type="Proteomes" id="UP000250266"/>
    </source>
</evidence>
<dbReference type="OrthoDB" id="5405453at2759"/>
<evidence type="ECO:0000313" key="1">
    <source>
        <dbReference type="EMBL" id="OCK73741.1"/>
    </source>
</evidence>
<name>A0A8E2DXT3_9PEZI</name>
<dbReference type="Proteomes" id="UP000250266">
    <property type="component" value="Unassembled WGS sequence"/>
</dbReference>
<accession>A0A8E2DXT3</accession>
<gene>
    <name evidence="1" type="ORF">K432DRAFT_312152</name>
</gene>
<protein>
    <submittedName>
        <fullName evidence="1">Uncharacterized protein</fullName>
    </submittedName>
</protein>
<feature type="non-terminal residue" evidence="1">
    <location>
        <position position="1"/>
    </location>
</feature>
<keyword evidence="2" id="KW-1185">Reference proteome</keyword>
<dbReference type="AlphaFoldDB" id="A0A8E2DXT3"/>
<proteinExistence type="predicted"/>
<dbReference type="EMBL" id="KV745670">
    <property type="protein sequence ID" value="OCK73741.1"/>
    <property type="molecule type" value="Genomic_DNA"/>
</dbReference>
<reference evidence="1 2" key="1">
    <citation type="journal article" date="2016" name="Nat. Commun.">
        <title>Ectomycorrhizal ecology is imprinted in the genome of the dominant symbiotic fungus Cenococcum geophilum.</title>
        <authorList>
            <consortium name="DOE Joint Genome Institute"/>
            <person name="Peter M."/>
            <person name="Kohler A."/>
            <person name="Ohm R.A."/>
            <person name="Kuo A."/>
            <person name="Krutzmann J."/>
            <person name="Morin E."/>
            <person name="Arend M."/>
            <person name="Barry K.W."/>
            <person name="Binder M."/>
            <person name="Choi C."/>
            <person name="Clum A."/>
            <person name="Copeland A."/>
            <person name="Grisel N."/>
            <person name="Haridas S."/>
            <person name="Kipfer T."/>
            <person name="LaButti K."/>
            <person name="Lindquist E."/>
            <person name="Lipzen A."/>
            <person name="Maire R."/>
            <person name="Meier B."/>
            <person name="Mihaltcheva S."/>
            <person name="Molinier V."/>
            <person name="Murat C."/>
            <person name="Poggeler S."/>
            <person name="Quandt C.A."/>
            <person name="Sperisen C."/>
            <person name="Tritt A."/>
            <person name="Tisserant E."/>
            <person name="Crous P.W."/>
            <person name="Henrissat B."/>
            <person name="Nehls U."/>
            <person name="Egli S."/>
            <person name="Spatafora J.W."/>
            <person name="Grigoriev I.V."/>
            <person name="Martin F.M."/>
        </authorList>
    </citation>
    <scope>NUCLEOTIDE SEQUENCE [LARGE SCALE GENOMIC DNA]</scope>
    <source>
        <strain evidence="1 2">CBS 459.81</strain>
    </source>
</reference>
<sequence>SCITGPTTPIKPRGQRPLLSTLIRHRLILHATQNAVQRRKPWRQITNKLGITASDNILTTAFYKEGYYR</sequence>